<dbReference type="InterPro" id="IPR039764">
    <property type="entry name" value="HABP4/SERBP1-like"/>
</dbReference>
<feature type="region of interest" description="Disordered" evidence="3">
    <location>
        <begin position="271"/>
        <end position="389"/>
    </location>
</feature>
<dbReference type="InterPro" id="IPR019084">
    <property type="entry name" value="STM1-like_N"/>
</dbReference>
<feature type="compositionally biased region" description="Basic and acidic residues" evidence="3">
    <location>
        <begin position="161"/>
        <end position="174"/>
    </location>
</feature>
<dbReference type="PANTHER" id="PTHR12299">
    <property type="entry name" value="HYALURONIC ACID-BINDING PROTEIN 4"/>
    <property type="match status" value="1"/>
</dbReference>
<feature type="compositionally biased region" description="Gly residues" evidence="3">
    <location>
        <begin position="110"/>
        <end position="131"/>
    </location>
</feature>
<evidence type="ECO:0000259" key="4">
    <source>
        <dbReference type="SMART" id="SM01233"/>
    </source>
</evidence>
<feature type="region of interest" description="Disordered" evidence="3">
    <location>
        <begin position="24"/>
        <end position="255"/>
    </location>
</feature>
<dbReference type="GO" id="GO:0003723">
    <property type="term" value="F:RNA binding"/>
    <property type="evidence" value="ECO:0007669"/>
    <property type="project" value="InterPro"/>
</dbReference>
<dbReference type="PANTHER" id="PTHR12299:SF68">
    <property type="entry name" value="OS01G0721900 PROTEIN"/>
    <property type="match status" value="1"/>
</dbReference>
<keyword evidence="2" id="KW-0963">Cytoplasm</keyword>
<protein>
    <recommendedName>
        <fullName evidence="4">Hyaluronan/mRNA-binding protein domain-containing protein</fullName>
    </recommendedName>
</protein>
<dbReference type="Pfam" id="PF09598">
    <property type="entry name" value="Stm1_N"/>
    <property type="match status" value="1"/>
</dbReference>
<accession>A0AAD8WP10</accession>
<keyword evidence="6" id="KW-1185">Reference proteome</keyword>
<proteinExistence type="predicted"/>
<evidence type="ECO:0000313" key="6">
    <source>
        <dbReference type="Proteomes" id="UP001231189"/>
    </source>
</evidence>
<feature type="compositionally biased region" description="Basic and acidic residues" evidence="3">
    <location>
        <begin position="347"/>
        <end position="357"/>
    </location>
</feature>
<dbReference type="GO" id="GO:0005737">
    <property type="term" value="C:cytoplasm"/>
    <property type="evidence" value="ECO:0007669"/>
    <property type="project" value="UniProtKB-SubCell"/>
</dbReference>
<evidence type="ECO:0000256" key="1">
    <source>
        <dbReference type="ARBA" id="ARBA00004496"/>
    </source>
</evidence>
<dbReference type="InterPro" id="IPR006861">
    <property type="entry name" value="HABP4_PAIRBP1-bd"/>
</dbReference>
<feature type="compositionally biased region" description="Low complexity" evidence="3">
    <location>
        <begin position="24"/>
        <end position="59"/>
    </location>
</feature>
<feature type="domain" description="Hyaluronan/mRNA-binding protein" evidence="4">
    <location>
        <begin position="166"/>
        <end position="279"/>
    </location>
</feature>
<dbReference type="AlphaFoldDB" id="A0AAD8WP10"/>
<dbReference type="Proteomes" id="UP001231189">
    <property type="component" value="Unassembled WGS sequence"/>
</dbReference>
<dbReference type="GO" id="GO:0005634">
    <property type="term" value="C:nucleus"/>
    <property type="evidence" value="ECO:0007669"/>
    <property type="project" value="TreeGrafter"/>
</dbReference>
<comment type="caution">
    <text evidence="5">The sequence shown here is derived from an EMBL/GenBank/DDBJ whole genome shotgun (WGS) entry which is preliminary data.</text>
</comment>
<feature type="compositionally biased region" description="Gly residues" evidence="3">
    <location>
        <begin position="77"/>
        <end position="86"/>
    </location>
</feature>
<feature type="compositionally biased region" description="Gly residues" evidence="3">
    <location>
        <begin position="358"/>
        <end position="367"/>
    </location>
</feature>
<feature type="compositionally biased region" description="Basic and acidic residues" evidence="3">
    <location>
        <begin position="271"/>
        <end position="284"/>
    </location>
</feature>
<reference evidence="5" key="1">
    <citation type="submission" date="2023-07" db="EMBL/GenBank/DDBJ databases">
        <title>A chromosome-level genome assembly of Lolium multiflorum.</title>
        <authorList>
            <person name="Chen Y."/>
            <person name="Copetti D."/>
            <person name="Kolliker R."/>
            <person name="Studer B."/>
        </authorList>
    </citation>
    <scope>NUCLEOTIDE SEQUENCE</scope>
    <source>
        <strain evidence="5">02402/16</strain>
        <tissue evidence="5">Leaf</tissue>
    </source>
</reference>
<evidence type="ECO:0000256" key="3">
    <source>
        <dbReference type="SAM" id="MobiDB-lite"/>
    </source>
</evidence>
<dbReference type="SMART" id="SM01233">
    <property type="entry name" value="HABP4_PAI-RBP1"/>
    <property type="match status" value="1"/>
</dbReference>
<evidence type="ECO:0000256" key="2">
    <source>
        <dbReference type="ARBA" id="ARBA00022490"/>
    </source>
</evidence>
<sequence length="389" mass="41070">MAAMNQFDILGADDNDDPSQLLAAAAAAAAAQKAEAKKPAAAAPAGKGPQTGAAAKLPTKPAPPAQAVRDARSGGAPSRGGFGGRGEPGRGRGGRYGQNRDFGSENTNGYQGGYGGAAGSGDGAVAPGGYGDSERGPRPPYRGGGGGGRRGGYRNSEFGDDSERPPRRNYERHSGTGRGYGMKRDGAGRGNWGSSTDEGLAQETDEALKIEDNAPVAEKQAEQDDAPTTEENKDNKDVAVKEEEENEEDKEMTLEEYEKIREEKRKALLALKTEERKVEVDKDLQSLQPLSTKKANDEIFIKLGADKDKKKESAEREERAKKSLSINEFLKPAEGERYYGGRGRGRGRGEGRGDRGGFRGGFGGGYQRGQAAAPSIEDQSQFPTLGGGK</sequence>
<gene>
    <name evidence="5" type="ORF">QYE76_054979</name>
</gene>
<dbReference type="Pfam" id="PF04774">
    <property type="entry name" value="HABP4_PAI-RBP1"/>
    <property type="match status" value="1"/>
</dbReference>
<comment type="subcellular location">
    <subcellularLocation>
        <location evidence="1">Cytoplasm</location>
    </subcellularLocation>
</comment>
<evidence type="ECO:0000313" key="5">
    <source>
        <dbReference type="EMBL" id="KAK1666820.1"/>
    </source>
</evidence>
<name>A0AAD8WP10_LOLMU</name>
<feature type="compositionally biased region" description="Basic and acidic residues" evidence="3">
    <location>
        <begin position="294"/>
        <end position="321"/>
    </location>
</feature>
<organism evidence="5 6">
    <name type="scientific">Lolium multiflorum</name>
    <name type="common">Italian ryegrass</name>
    <name type="synonym">Lolium perenne subsp. multiflorum</name>
    <dbReference type="NCBI Taxonomy" id="4521"/>
    <lineage>
        <taxon>Eukaryota</taxon>
        <taxon>Viridiplantae</taxon>
        <taxon>Streptophyta</taxon>
        <taxon>Embryophyta</taxon>
        <taxon>Tracheophyta</taxon>
        <taxon>Spermatophyta</taxon>
        <taxon>Magnoliopsida</taxon>
        <taxon>Liliopsida</taxon>
        <taxon>Poales</taxon>
        <taxon>Poaceae</taxon>
        <taxon>BOP clade</taxon>
        <taxon>Pooideae</taxon>
        <taxon>Poodae</taxon>
        <taxon>Poeae</taxon>
        <taxon>Poeae Chloroplast Group 2 (Poeae type)</taxon>
        <taxon>Loliodinae</taxon>
        <taxon>Loliinae</taxon>
        <taxon>Lolium</taxon>
    </lineage>
</organism>
<feature type="compositionally biased region" description="Basic and acidic residues" evidence="3">
    <location>
        <begin position="230"/>
        <end position="241"/>
    </location>
</feature>
<dbReference type="EMBL" id="JAUUTY010000003">
    <property type="protein sequence ID" value="KAK1666820.1"/>
    <property type="molecule type" value="Genomic_DNA"/>
</dbReference>